<keyword evidence="2 5" id="KW-0489">Methyltransferase</keyword>
<dbReference type="SUPFAM" id="SSF55315">
    <property type="entry name" value="L30e-like"/>
    <property type="match status" value="1"/>
</dbReference>
<dbReference type="SUPFAM" id="SSF75217">
    <property type="entry name" value="alpha/beta knot"/>
    <property type="match status" value="1"/>
</dbReference>
<dbReference type="PANTHER" id="PTHR46429">
    <property type="entry name" value="23S RRNA (GUANOSINE-2'-O-)-METHYLTRANSFERASE RLMB"/>
    <property type="match status" value="1"/>
</dbReference>
<dbReference type="InterPro" id="IPR004441">
    <property type="entry name" value="rRNA_MeTrfase_TrmH"/>
</dbReference>
<dbReference type="InterPro" id="IPR001537">
    <property type="entry name" value="SpoU_MeTrfase"/>
</dbReference>
<sequence>MIVYGKNVLSQLQEDPSQILEIYLLDGFRDKKILDMISKQHIRNSTVSRAYLDRLTDRGIHQGVAAKVKDIPLYSVEDLIRMVPEKENGFFIALDELQDPHNLGAILRTADAAGANGVLITKHNSASLTPAAIKASTGAAYTVPVSCVTNLSNAIDTLKDNGYWAIATDFENARDYREGIYDIPVVIVIGNEGKGISRNVKKHCDYAVTLPMYGNVQSLNASVAAGILMYEVVNQRHPLSK</sequence>
<dbReference type="GeneID" id="82203185"/>
<name>A0A1U7NEW6_9FIRM</name>
<comment type="caution">
    <text evidence="5">The sequence shown here is derived from an EMBL/GenBank/DDBJ whole genome shotgun (WGS) entry which is preliminary data.</text>
</comment>
<proteinExistence type="inferred from homology"/>
<dbReference type="Gene3D" id="3.30.1330.30">
    <property type="match status" value="1"/>
</dbReference>
<evidence type="ECO:0000313" key="5">
    <source>
        <dbReference type="EMBL" id="OLU38441.1"/>
    </source>
</evidence>
<dbReference type="RefSeq" id="WP_075820137.1">
    <property type="nucleotide sequence ID" value="NZ_CAJUTZ010000066.1"/>
</dbReference>
<keyword evidence="3 5" id="KW-0808">Transferase</keyword>
<dbReference type="CDD" id="cd18103">
    <property type="entry name" value="SpoU-like_RlmB"/>
    <property type="match status" value="1"/>
</dbReference>
<dbReference type="NCBIfam" id="TIGR00186">
    <property type="entry name" value="rRNA_methyl_3"/>
    <property type="match status" value="1"/>
</dbReference>
<dbReference type="GO" id="GO:0008173">
    <property type="term" value="F:RNA methyltransferase activity"/>
    <property type="evidence" value="ECO:0007669"/>
    <property type="project" value="InterPro"/>
</dbReference>
<dbReference type="GO" id="GO:0003723">
    <property type="term" value="F:RNA binding"/>
    <property type="evidence" value="ECO:0007669"/>
    <property type="project" value="InterPro"/>
</dbReference>
<reference evidence="5 6" key="1">
    <citation type="submission" date="2016-11" db="EMBL/GenBank/DDBJ databases">
        <title>Description of two novel members of the family Erysipelotrichaceae: Ileibacterium lipovorans gen. nov., sp. nov. and Dubosiella newyorkensis, gen. nov., sp. nov.</title>
        <authorList>
            <person name="Cox L.M."/>
            <person name="Sohn J."/>
            <person name="Tyrrell K.L."/>
            <person name="Citron D.M."/>
            <person name="Lawson P.A."/>
            <person name="Patel N.B."/>
            <person name="Iizumi T."/>
            <person name="Perez-Perez G.I."/>
            <person name="Goldstein E.J."/>
            <person name="Blaser M.J."/>
        </authorList>
    </citation>
    <scope>NUCLEOTIDE SEQUENCE [LARGE SCALE GENOMIC DNA]</scope>
    <source>
        <strain evidence="5 6">NYU-BL-A3</strain>
    </source>
</reference>
<evidence type="ECO:0000256" key="2">
    <source>
        <dbReference type="ARBA" id="ARBA00022603"/>
    </source>
</evidence>
<evidence type="ECO:0000259" key="4">
    <source>
        <dbReference type="SMART" id="SM00967"/>
    </source>
</evidence>
<dbReference type="PANTHER" id="PTHR46429:SF1">
    <property type="entry name" value="23S RRNA (GUANOSINE-2'-O-)-METHYLTRANSFERASE RLMB"/>
    <property type="match status" value="1"/>
</dbReference>
<dbReference type="SMART" id="SM00967">
    <property type="entry name" value="SpoU_sub_bind"/>
    <property type="match status" value="1"/>
</dbReference>
<evidence type="ECO:0000313" key="6">
    <source>
        <dbReference type="Proteomes" id="UP000186341"/>
    </source>
</evidence>
<dbReference type="Pfam" id="PF08032">
    <property type="entry name" value="SpoU_sub_bind"/>
    <property type="match status" value="1"/>
</dbReference>
<dbReference type="OrthoDB" id="9794400at2"/>
<dbReference type="InterPro" id="IPR029028">
    <property type="entry name" value="Alpha/beta_knot_MTases"/>
</dbReference>
<dbReference type="Pfam" id="PF00588">
    <property type="entry name" value="SpoU_methylase"/>
    <property type="match status" value="1"/>
</dbReference>
<dbReference type="GO" id="GO:0005829">
    <property type="term" value="C:cytosol"/>
    <property type="evidence" value="ECO:0007669"/>
    <property type="project" value="TreeGrafter"/>
</dbReference>
<comment type="similarity">
    <text evidence="1">Belongs to the class IV-like SAM-binding methyltransferase superfamily. RNA methyltransferase TrmH family.</text>
</comment>
<feature type="domain" description="RNA 2-O ribose methyltransferase substrate binding" evidence="4">
    <location>
        <begin position="2"/>
        <end position="74"/>
    </location>
</feature>
<gene>
    <name evidence="5" type="ORF">BO222_08395</name>
</gene>
<protein>
    <submittedName>
        <fullName evidence="5">23S rRNA (Guanosine(2251)-2'-O)-methyltransferase RlmB</fullName>
    </submittedName>
</protein>
<dbReference type="EMBL" id="MPJW01000165">
    <property type="protein sequence ID" value="OLU38441.1"/>
    <property type="molecule type" value="Genomic_DNA"/>
</dbReference>
<dbReference type="Proteomes" id="UP000186341">
    <property type="component" value="Unassembled WGS sequence"/>
</dbReference>
<keyword evidence="6" id="KW-1185">Reference proteome</keyword>
<dbReference type="InterPro" id="IPR013123">
    <property type="entry name" value="SpoU_subst-bd"/>
</dbReference>
<dbReference type="AlphaFoldDB" id="A0A1U7NEW6"/>
<evidence type="ECO:0000256" key="3">
    <source>
        <dbReference type="ARBA" id="ARBA00022679"/>
    </source>
</evidence>
<evidence type="ECO:0000256" key="1">
    <source>
        <dbReference type="ARBA" id="ARBA00007228"/>
    </source>
</evidence>
<dbReference type="GO" id="GO:0032259">
    <property type="term" value="P:methylation"/>
    <property type="evidence" value="ECO:0007669"/>
    <property type="project" value="UniProtKB-KW"/>
</dbReference>
<dbReference type="GO" id="GO:0006396">
    <property type="term" value="P:RNA processing"/>
    <property type="evidence" value="ECO:0007669"/>
    <property type="project" value="InterPro"/>
</dbReference>
<organism evidence="5 6">
    <name type="scientific">Ileibacterium valens</name>
    <dbReference type="NCBI Taxonomy" id="1862668"/>
    <lineage>
        <taxon>Bacteria</taxon>
        <taxon>Bacillati</taxon>
        <taxon>Bacillota</taxon>
        <taxon>Erysipelotrichia</taxon>
        <taxon>Erysipelotrichales</taxon>
        <taxon>Erysipelotrichaceae</taxon>
        <taxon>Ileibacterium</taxon>
    </lineage>
</organism>
<dbReference type="Gene3D" id="3.40.1280.10">
    <property type="match status" value="1"/>
</dbReference>
<dbReference type="FunFam" id="3.40.1280.10:FF:000008">
    <property type="entry name" value="Group 3 RNA methyltransferase TrmH"/>
    <property type="match status" value="1"/>
</dbReference>
<dbReference type="InterPro" id="IPR029026">
    <property type="entry name" value="tRNA_m1G_MTases_N"/>
</dbReference>
<dbReference type="InterPro" id="IPR029064">
    <property type="entry name" value="Ribosomal_eL30-like_sf"/>
</dbReference>
<accession>A0A1U7NEW6</accession>